<keyword evidence="3" id="KW-1185">Reference proteome</keyword>
<dbReference type="SMART" id="SM00530">
    <property type="entry name" value="HTH_XRE"/>
    <property type="match status" value="1"/>
</dbReference>
<evidence type="ECO:0000259" key="1">
    <source>
        <dbReference type="PROSITE" id="PS50943"/>
    </source>
</evidence>
<dbReference type="EMBL" id="CP003607">
    <property type="protein sequence ID" value="AFY80181.1"/>
    <property type="molecule type" value="Genomic_DNA"/>
</dbReference>
<dbReference type="KEGG" id="oac:Oscil6304_0432"/>
<dbReference type="InParanoid" id="K9TDH2"/>
<dbReference type="CDD" id="cd00093">
    <property type="entry name" value="HTH_XRE"/>
    <property type="match status" value="1"/>
</dbReference>
<evidence type="ECO:0000313" key="3">
    <source>
        <dbReference type="Proteomes" id="UP000010367"/>
    </source>
</evidence>
<proteinExistence type="predicted"/>
<dbReference type="SUPFAM" id="SSF47413">
    <property type="entry name" value="lambda repressor-like DNA-binding domains"/>
    <property type="match status" value="1"/>
</dbReference>
<protein>
    <submittedName>
        <fullName evidence="2">Putative transcriptional regulator</fullName>
    </submittedName>
</protein>
<dbReference type="Proteomes" id="UP000010367">
    <property type="component" value="Chromosome"/>
</dbReference>
<dbReference type="GO" id="GO:0003677">
    <property type="term" value="F:DNA binding"/>
    <property type="evidence" value="ECO:0007669"/>
    <property type="project" value="InterPro"/>
</dbReference>
<gene>
    <name evidence="2" type="ORF">Oscil6304_0432</name>
</gene>
<evidence type="ECO:0000313" key="2">
    <source>
        <dbReference type="EMBL" id="AFY80181.1"/>
    </source>
</evidence>
<feature type="domain" description="HTH cro/C1-type" evidence="1">
    <location>
        <begin position="20"/>
        <end position="70"/>
    </location>
</feature>
<dbReference type="InterPro" id="IPR010982">
    <property type="entry name" value="Lambda_DNA-bd_dom_sf"/>
</dbReference>
<accession>K9TDH2</accession>
<dbReference type="InterPro" id="IPR001387">
    <property type="entry name" value="Cro/C1-type_HTH"/>
</dbReference>
<reference evidence="2 3" key="1">
    <citation type="submission" date="2012-06" db="EMBL/GenBank/DDBJ databases">
        <title>Finished chromosome of genome of Oscillatoria acuminata PCC 6304.</title>
        <authorList>
            <consortium name="US DOE Joint Genome Institute"/>
            <person name="Gugger M."/>
            <person name="Coursin T."/>
            <person name="Rippka R."/>
            <person name="Tandeau De Marsac N."/>
            <person name="Huntemann M."/>
            <person name="Wei C.-L."/>
            <person name="Han J."/>
            <person name="Detter J.C."/>
            <person name="Han C."/>
            <person name="Tapia R."/>
            <person name="Davenport K."/>
            <person name="Daligault H."/>
            <person name="Erkkila T."/>
            <person name="Gu W."/>
            <person name="Munk A.C.C."/>
            <person name="Teshima H."/>
            <person name="Xu Y."/>
            <person name="Chain P."/>
            <person name="Chen A."/>
            <person name="Krypides N."/>
            <person name="Mavromatis K."/>
            <person name="Markowitz V."/>
            <person name="Szeto E."/>
            <person name="Ivanova N."/>
            <person name="Mikhailova N."/>
            <person name="Ovchinnikova G."/>
            <person name="Pagani I."/>
            <person name="Pati A."/>
            <person name="Goodwin L."/>
            <person name="Peters L."/>
            <person name="Pitluck S."/>
            <person name="Woyke T."/>
            <person name="Kerfeld C."/>
        </authorList>
    </citation>
    <scope>NUCLEOTIDE SEQUENCE [LARGE SCALE GENOMIC DNA]</scope>
    <source>
        <strain evidence="2 3">PCC 6304</strain>
    </source>
</reference>
<dbReference type="PROSITE" id="PS50943">
    <property type="entry name" value="HTH_CROC1"/>
    <property type="match status" value="1"/>
</dbReference>
<name>K9TDH2_9CYAN</name>
<organism evidence="2 3">
    <name type="scientific">Oscillatoria acuminata PCC 6304</name>
    <dbReference type="NCBI Taxonomy" id="56110"/>
    <lineage>
        <taxon>Bacteria</taxon>
        <taxon>Bacillati</taxon>
        <taxon>Cyanobacteriota</taxon>
        <taxon>Cyanophyceae</taxon>
        <taxon>Oscillatoriophycideae</taxon>
        <taxon>Oscillatoriales</taxon>
        <taxon>Oscillatoriaceae</taxon>
        <taxon>Oscillatoria</taxon>
    </lineage>
</organism>
<sequence>MSVPSKRQQTNNEKLMARLEDLNLTQDELAKFVGVRRATVSTWVKGGIPRLQPIQVLRLAVVLNCTLDDLVEMFQPSELRSLHHLRKEFEALKKKT</sequence>
<dbReference type="AlphaFoldDB" id="K9TDH2"/>
<dbReference type="HOGENOM" id="CLU_066192_62_3_3"/>
<dbReference type="Gene3D" id="1.10.260.40">
    <property type="entry name" value="lambda repressor-like DNA-binding domains"/>
    <property type="match status" value="1"/>
</dbReference>
<dbReference type="Pfam" id="PF01381">
    <property type="entry name" value="HTH_3"/>
    <property type="match status" value="1"/>
</dbReference>
<dbReference type="STRING" id="56110.Oscil6304_0432"/>